<feature type="active site" description="Proton donor; for dehydratase activity" evidence="6">
    <location>
        <position position="1130"/>
    </location>
</feature>
<evidence type="ECO:0000259" key="9">
    <source>
        <dbReference type="PROSITE" id="PS52004"/>
    </source>
</evidence>
<gene>
    <name evidence="11 13" type="ORF">BDZ99DRAFT_548456</name>
</gene>
<evidence type="ECO:0000256" key="4">
    <source>
        <dbReference type="ARBA" id="ARBA00023268"/>
    </source>
</evidence>
<feature type="active site" description="Proton acceptor; for dehydratase activity" evidence="6">
    <location>
        <position position="965"/>
    </location>
</feature>
<dbReference type="Pfam" id="PF21089">
    <property type="entry name" value="PKS_DH_N"/>
    <property type="match status" value="1"/>
</dbReference>
<evidence type="ECO:0000256" key="1">
    <source>
        <dbReference type="ARBA" id="ARBA00022450"/>
    </source>
</evidence>
<feature type="compositionally biased region" description="Polar residues" evidence="7">
    <location>
        <begin position="25"/>
        <end position="40"/>
    </location>
</feature>
<dbReference type="InterPro" id="IPR014043">
    <property type="entry name" value="Acyl_transferase_dom"/>
</dbReference>
<feature type="region of interest" description="N-terminal hotdog fold" evidence="6">
    <location>
        <begin position="933"/>
        <end position="1051"/>
    </location>
</feature>
<dbReference type="CDD" id="cd05274">
    <property type="entry name" value="KR_FAS_SDR_x"/>
    <property type="match status" value="1"/>
</dbReference>
<dbReference type="CDD" id="cd00833">
    <property type="entry name" value="PKS"/>
    <property type="match status" value="1"/>
</dbReference>
<dbReference type="InterPro" id="IPR016036">
    <property type="entry name" value="Malonyl_transacylase_ACP-bd"/>
</dbReference>
<dbReference type="PROSITE" id="PS50075">
    <property type="entry name" value="CARRIER"/>
    <property type="match status" value="1"/>
</dbReference>
<dbReference type="InterPro" id="IPR009081">
    <property type="entry name" value="PP-bd_ACP"/>
</dbReference>
<evidence type="ECO:0000313" key="13">
    <source>
        <dbReference type="RefSeq" id="XP_033581476.1"/>
    </source>
</evidence>
<dbReference type="SUPFAM" id="SSF52151">
    <property type="entry name" value="FabD/lysophospholipase-like"/>
    <property type="match status" value="1"/>
</dbReference>
<accession>A0A6A6Z020</accession>
<dbReference type="InterPro" id="IPR020807">
    <property type="entry name" value="PKS_DH"/>
</dbReference>
<dbReference type="InterPro" id="IPR001227">
    <property type="entry name" value="Ac_transferase_dom_sf"/>
</dbReference>
<evidence type="ECO:0000256" key="3">
    <source>
        <dbReference type="ARBA" id="ARBA00022679"/>
    </source>
</evidence>
<dbReference type="Gene3D" id="3.40.47.10">
    <property type="match status" value="1"/>
</dbReference>
<dbReference type="SUPFAM" id="SSF55048">
    <property type="entry name" value="Probable ACP-binding domain of malonyl-CoA ACP transacylase"/>
    <property type="match status" value="1"/>
</dbReference>
<dbReference type="GO" id="GO:0044550">
    <property type="term" value="P:secondary metabolite biosynthetic process"/>
    <property type="evidence" value="ECO:0007669"/>
    <property type="project" value="TreeGrafter"/>
</dbReference>
<evidence type="ECO:0000259" key="10">
    <source>
        <dbReference type="PROSITE" id="PS52019"/>
    </source>
</evidence>
<dbReference type="Pfam" id="PF02801">
    <property type="entry name" value="Ketoacyl-synt_C"/>
    <property type="match status" value="1"/>
</dbReference>
<evidence type="ECO:0000259" key="8">
    <source>
        <dbReference type="PROSITE" id="PS50075"/>
    </source>
</evidence>
<name>A0A6A6Z020_9PEZI</name>
<dbReference type="InterPro" id="IPR016039">
    <property type="entry name" value="Thiolase-like"/>
</dbReference>
<dbReference type="GeneID" id="54467823"/>
<dbReference type="InterPro" id="IPR014031">
    <property type="entry name" value="Ketoacyl_synth_C"/>
</dbReference>
<dbReference type="InterPro" id="IPR016035">
    <property type="entry name" value="Acyl_Trfase/lysoPLipase"/>
</dbReference>
<evidence type="ECO:0000256" key="5">
    <source>
        <dbReference type="ARBA" id="ARBA00038879"/>
    </source>
</evidence>
<evidence type="ECO:0000256" key="7">
    <source>
        <dbReference type="SAM" id="MobiDB-lite"/>
    </source>
</evidence>
<dbReference type="Pfam" id="PF00109">
    <property type="entry name" value="ketoacyl-synt"/>
    <property type="match status" value="1"/>
</dbReference>
<dbReference type="SMART" id="SM00823">
    <property type="entry name" value="PKS_PP"/>
    <property type="match status" value="1"/>
</dbReference>
<evidence type="ECO:0000256" key="6">
    <source>
        <dbReference type="PROSITE-ProRule" id="PRU01363"/>
    </source>
</evidence>
<dbReference type="Pfam" id="PF00550">
    <property type="entry name" value="PP-binding"/>
    <property type="match status" value="1"/>
</dbReference>
<feature type="domain" description="Carrier" evidence="8">
    <location>
        <begin position="1706"/>
        <end position="1780"/>
    </location>
</feature>
<dbReference type="EMBL" id="MU003694">
    <property type="protein sequence ID" value="KAF2814512.1"/>
    <property type="molecule type" value="Genomic_DNA"/>
</dbReference>
<dbReference type="SMART" id="SM00827">
    <property type="entry name" value="PKS_AT"/>
    <property type="match status" value="1"/>
</dbReference>
<dbReference type="InterPro" id="IPR036736">
    <property type="entry name" value="ACP-like_sf"/>
</dbReference>
<sequence>MPAAATPQSPSSTVSSTPSWDSSRQRAGNETPWTEVSDNGSTTNVAIVGLGCRVSGNNNSPEELWSTILQKLDTSSEIPAARWEPYHRRDARNTKTLANVTNRGYFLSNLPAFDAGFFGISPKEAEQMDPQQRLSLEVTWEALENAGIPPQSLSGSDTAVFMGVNSDDYSKLLLEDIPNVEPWMGIGTAYCGVPNRISYHLNLMGPSTAVDAACASSLVAIHHGARAILDGESKVAIAGGVNALCGPGLTSVLDKAGATCKEGSCKSFDDSANGYGRGEGATVVILKRMEDAVKDDDNIIAVLRGSAVGQDGKTKGIMAPNAKAQEAVARKALSVADIDPSTVGYVEAHATSTSLGDPTEVSAISAVYGQGRQDDPCFIGSVKPNIGHLEAGAGAAGFIKAALAVNKGILAPQANLTTLNSKVDWKKAGVQVVQNTAPWPESEEVRRAGICSYGYGGTVSHAVIEQYIKPQHPLVEEGATTGPRILLLSAPQEKRLAIQADPLQEWIASDDGKQYDLTSIANTLSTRRGHHDYRAAFVIDDHEDAAATLKAFAEGSANEWTTSSRALGADQPVVWVFSGHGAQWVNMAKELIGNPVFYRAVSALDPIVQTEMGFSALEALKTGDFETSTQVQVLTYIMQVGLMAVLRSKGIKPDAVIGHSVGEIAATVAVGSLSPEEGALIVTRRANLYSRVAGSGAMILVNKPFAEMQEKLSGRSNLAPAIDSSPSSCVISGEKKSVEEFTEELKTQGIKAFRINTDIAFHHPVLETLRKDLTTALTGAIKPQAPKVPLYSTSLSDPRGDALRDVNYWLENMIHPVRLTSAVGAALEDGHRVFLEVSTHPIIAHSISETIMDKGIEDFKVANTMTRNKPSEKSILSSIAQLHCNGVAVDWKKQMGTEWSTAVPLTTWSHKDIWRAIETGPLNVSTTHDVDKHTLLGERTAIAGETTVVYRTVIDDQTKPFPGSHPLHGSEIVPAAALCNTFLHSTGATTLSNIVLRVPVAISQKRDIQVVVHPGQVKICSRLAQDKSEQQDDASWLTHTTGRWALDTTPVEPEKFDVEAIKSRIGAKLADNFSIHYLDKVGVSAMGFPWAVTEHYGNLKEMIARVDVSPETAAGEALPWDEYSWAPILDAATSVGSTIFMDKPALRMPAQIEKVFKYTSQPPPKVGYLYVEEATDTTLAVHVTVLNENGEAVAKFQSMRFSEIEGTPGVSGSVESLVHQLAWPPAAYSEEAIPIEHVVLVSRDLQLSEKYAVYLSDRVRSVTTLTSADQLSAQDVSEKGTAIVYVPGRVTSQEPLAAVSQSFIFELLDIVKFIVNTELSAKVFVLTDRVSTSETVTALTQSPLHGLTRIIASEHPEAWGGLIDLETPIFPLETMKYVRDADNIRIVDGIPRVARLRSLPREKLLPAAEQNNLTIRPEGTYMVTGGLGALGFEVAEFLVEKGARRLILVSRRGMPARSEWPALLKSDSPLAPALKRIQLLESHGAVVYTLAVDMSASDAESQLRSTIDTLPFPPVTGVVHAAGVLEDELVLETTQPSFQRVLAPKITGALALNSLFPVGSLDFLTLFSSCGQLFGFPGQASYASGNAFLDALATQRRNLGDNAIALQWTSWRGLGMAASTDFINAELASKGITDVTRDEAFRAWQHVAKYGMDHAVVLRALQLEANEPLPSAMLADIAPRKQAEAGAAAPAASAEAVPTDAAGKKAYLDAKIRECVAKVLHSSADEVDSKAPLSDLGVDSVMTVSLRSQLQKTLGVKVPPTLTWSCPTVGHLTGWFGEKV</sequence>
<keyword evidence="2" id="KW-0597">Phosphoprotein</keyword>
<reference evidence="13" key="2">
    <citation type="submission" date="2020-04" db="EMBL/GenBank/DDBJ databases">
        <authorList>
            <consortium name="NCBI Genome Project"/>
        </authorList>
    </citation>
    <scope>NUCLEOTIDE SEQUENCE</scope>
    <source>
        <strain evidence="13">CBS 304.34</strain>
    </source>
</reference>
<dbReference type="SUPFAM" id="SSF51735">
    <property type="entry name" value="NAD(P)-binding Rossmann-fold domains"/>
    <property type="match status" value="2"/>
</dbReference>
<dbReference type="PROSITE" id="PS52019">
    <property type="entry name" value="PKS_MFAS_DH"/>
    <property type="match status" value="1"/>
</dbReference>
<protein>
    <recommendedName>
        <fullName evidence="5">6-methylsalicylic acid synthase</fullName>
        <ecNumber evidence="5">2.3.1.165</ecNumber>
    </recommendedName>
</protein>
<dbReference type="PROSITE" id="PS52004">
    <property type="entry name" value="KS3_2"/>
    <property type="match status" value="1"/>
</dbReference>
<dbReference type="InterPro" id="IPR014030">
    <property type="entry name" value="Ketoacyl_synth_N"/>
</dbReference>
<dbReference type="InterPro" id="IPR036291">
    <property type="entry name" value="NAD(P)-bd_dom_sf"/>
</dbReference>
<feature type="region of interest" description="C-terminal hotdog fold" evidence="6">
    <location>
        <begin position="1066"/>
        <end position="1210"/>
    </location>
</feature>
<dbReference type="GO" id="GO:0050641">
    <property type="term" value="F:6-methylsalicylic acid synthase activity"/>
    <property type="evidence" value="ECO:0007669"/>
    <property type="project" value="UniProtKB-EC"/>
</dbReference>
<dbReference type="Proteomes" id="UP000504636">
    <property type="component" value="Unplaced"/>
</dbReference>
<dbReference type="PROSITE" id="PS00606">
    <property type="entry name" value="KS3_1"/>
    <property type="match status" value="1"/>
</dbReference>
<dbReference type="SMART" id="SM00826">
    <property type="entry name" value="PKS_DH"/>
    <property type="match status" value="1"/>
</dbReference>
<dbReference type="SUPFAM" id="SSF47336">
    <property type="entry name" value="ACP-like"/>
    <property type="match status" value="1"/>
</dbReference>
<dbReference type="RefSeq" id="XP_033581476.1">
    <property type="nucleotide sequence ID" value="XM_033726930.1"/>
</dbReference>
<dbReference type="Pfam" id="PF08659">
    <property type="entry name" value="KR"/>
    <property type="match status" value="1"/>
</dbReference>
<feature type="region of interest" description="Disordered" evidence="7">
    <location>
        <begin position="1"/>
        <end position="40"/>
    </location>
</feature>
<dbReference type="InterPro" id="IPR049900">
    <property type="entry name" value="PKS_mFAS_DH"/>
</dbReference>
<reference evidence="13" key="3">
    <citation type="submission" date="2025-04" db="UniProtKB">
        <authorList>
            <consortium name="RefSeq"/>
        </authorList>
    </citation>
    <scope>IDENTIFICATION</scope>
    <source>
        <strain evidence="13">CBS 304.34</strain>
    </source>
</reference>
<feature type="compositionally biased region" description="Low complexity" evidence="7">
    <location>
        <begin position="1"/>
        <end position="22"/>
    </location>
</feature>
<reference evidence="11 13" key="1">
    <citation type="journal article" date="2020" name="Stud. Mycol.">
        <title>101 Dothideomycetes genomes: a test case for predicting lifestyles and emergence of pathogens.</title>
        <authorList>
            <person name="Haridas S."/>
            <person name="Albert R."/>
            <person name="Binder M."/>
            <person name="Bloem J."/>
            <person name="Labutti K."/>
            <person name="Salamov A."/>
            <person name="Andreopoulos B."/>
            <person name="Baker S."/>
            <person name="Barry K."/>
            <person name="Bills G."/>
            <person name="Bluhm B."/>
            <person name="Cannon C."/>
            <person name="Castanera R."/>
            <person name="Culley D."/>
            <person name="Daum C."/>
            <person name="Ezra D."/>
            <person name="Gonzalez J."/>
            <person name="Henrissat B."/>
            <person name="Kuo A."/>
            <person name="Liang C."/>
            <person name="Lipzen A."/>
            <person name="Lutzoni F."/>
            <person name="Magnuson J."/>
            <person name="Mondo S."/>
            <person name="Nolan M."/>
            <person name="Ohm R."/>
            <person name="Pangilinan J."/>
            <person name="Park H.-J."/>
            <person name="Ramirez L."/>
            <person name="Alfaro M."/>
            <person name="Sun H."/>
            <person name="Tritt A."/>
            <person name="Yoshinaga Y."/>
            <person name="Zwiers L.-H."/>
            <person name="Turgeon B."/>
            <person name="Goodwin S."/>
            <person name="Spatafora J."/>
            <person name="Crous P."/>
            <person name="Grigoriev I."/>
        </authorList>
    </citation>
    <scope>NUCLEOTIDE SEQUENCE</scope>
    <source>
        <strain evidence="11 13">CBS 304.34</strain>
    </source>
</reference>
<dbReference type="Pfam" id="PF00698">
    <property type="entry name" value="Acyl_transf_1"/>
    <property type="match status" value="1"/>
</dbReference>
<dbReference type="Gene3D" id="3.10.129.110">
    <property type="entry name" value="Polyketide synthase dehydratase"/>
    <property type="match status" value="1"/>
</dbReference>
<dbReference type="PANTHER" id="PTHR43775">
    <property type="entry name" value="FATTY ACID SYNTHASE"/>
    <property type="match status" value="1"/>
</dbReference>
<dbReference type="InterPro" id="IPR018201">
    <property type="entry name" value="Ketoacyl_synth_AS"/>
</dbReference>
<dbReference type="GO" id="GO:0004315">
    <property type="term" value="F:3-oxoacyl-[acyl-carrier-protein] synthase activity"/>
    <property type="evidence" value="ECO:0007669"/>
    <property type="project" value="InterPro"/>
</dbReference>
<dbReference type="PANTHER" id="PTHR43775:SF22">
    <property type="entry name" value="SYNTHASE, PUTATIVE (JCVI)-RELATED"/>
    <property type="match status" value="1"/>
</dbReference>
<dbReference type="Pfam" id="PF16197">
    <property type="entry name" value="KAsynt_C_assoc"/>
    <property type="match status" value="1"/>
</dbReference>
<keyword evidence="3" id="KW-0808">Transferase</keyword>
<dbReference type="InterPro" id="IPR013968">
    <property type="entry name" value="PKS_KR"/>
</dbReference>
<dbReference type="Gene3D" id="1.10.1200.10">
    <property type="entry name" value="ACP-like"/>
    <property type="match status" value="1"/>
</dbReference>
<dbReference type="GO" id="GO:0004312">
    <property type="term" value="F:fatty acid synthase activity"/>
    <property type="evidence" value="ECO:0007669"/>
    <property type="project" value="TreeGrafter"/>
</dbReference>
<feature type="domain" description="Ketosynthase family 3 (KS3)" evidence="9">
    <location>
        <begin position="42"/>
        <end position="466"/>
    </location>
</feature>
<feature type="domain" description="PKS/mFAS DH" evidence="10">
    <location>
        <begin position="933"/>
        <end position="1210"/>
    </location>
</feature>
<dbReference type="InterPro" id="IPR057326">
    <property type="entry name" value="KR_dom"/>
</dbReference>
<organism evidence="11">
    <name type="scientific">Mytilinidion resinicola</name>
    <dbReference type="NCBI Taxonomy" id="574789"/>
    <lineage>
        <taxon>Eukaryota</taxon>
        <taxon>Fungi</taxon>
        <taxon>Dikarya</taxon>
        <taxon>Ascomycota</taxon>
        <taxon>Pezizomycotina</taxon>
        <taxon>Dothideomycetes</taxon>
        <taxon>Pleosporomycetidae</taxon>
        <taxon>Mytilinidiales</taxon>
        <taxon>Mytilinidiaceae</taxon>
        <taxon>Mytilinidion</taxon>
    </lineage>
</organism>
<evidence type="ECO:0000256" key="2">
    <source>
        <dbReference type="ARBA" id="ARBA00022553"/>
    </source>
</evidence>
<dbReference type="OrthoDB" id="5334845at2759"/>
<dbReference type="SMART" id="SM00822">
    <property type="entry name" value="PKS_KR"/>
    <property type="match status" value="1"/>
</dbReference>
<proteinExistence type="predicted"/>
<dbReference type="SUPFAM" id="SSF53901">
    <property type="entry name" value="Thiolase-like"/>
    <property type="match status" value="1"/>
</dbReference>
<dbReference type="InterPro" id="IPR042104">
    <property type="entry name" value="PKS_dehydratase_sf"/>
</dbReference>
<dbReference type="Gene3D" id="3.40.366.10">
    <property type="entry name" value="Malonyl-Coenzyme A Acyl Carrier Protein, domain 2"/>
    <property type="match status" value="1"/>
</dbReference>
<dbReference type="GO" id="GO:0031177">
    <property type="term" value="F:phosphopantetheine binding"/>
    <property type="evidence" value="ECO:0007669"/>
    <property type="project" value="InterPro"/>
</dbReference>
<dbReference type="EC" id="2.3.1.165" evidence="5"/>
<keyword evidence="12" id="KW-1185">Reference proteome</keyword>
<keyword evidence="1" id="KW-0596">Phosphopantetheine</keyword>
<evidence type="ECO:0000313" key="12">
    <source>
        <dbReference type="Proteomes" id="UP000504636"/>
    </source>
</evidence>
<dbReference type="InterPro" id="IPR020806">
    <property type="entry name" value="PKS_PP-bd"/>
</dbReference>
<dbReference type="Gene3D" id="3.40.50.720">
    <property type="entry name" value="NAD(P)-binding Rossmann-like Domain"/>
    <property type="match status" value="1"/>
</dbReference>
<dbReference type="GO" id="GO:0006633">
    <property type="term" value="P:fatty acid biosynthetic process"/>
    <property type="evidence" value="ECO:0007669"/>
    <property type="project" value="InterPro"/>
</dbReference>
<keyword evidence="4" id="KW-0511">Multifunctional enzyme</keyword>
<dbReference type="SMART" id="SM00825">
    <property type="entry name" value="PKS_KS"/>
    <property type="match status" value="1"/>
</dbReference>
<evidence type="ECO:0000313" key="11">
    <source>
        <dbReference type="EMBL" id="KAF2814512.1"/>
    </source>
</evidence>
<dbReference type="SMART" id="SM01294">
    <property type="entry name" value="PKS_PP_betabranch"/>
    <property type="match status" value="1"/>
</dbReference>
<dbReference type="Gene3D" id="3.30.70.250">
    <property type="entry name" value="Malonyl-CoA ACP transacylase, ACP-binding"/>
    <property type="match status" value="1"/>
</dbReference>
<dbReference type="InterPro" id="IPR020841">
    <property type="entry name" value="PKS_Beta-ketoAc_synthase_dom"/>
</dbReference>
<dbReference type="InterPro" id="IPR032821">
    <property type="entry name" value="PKS_assoc"/>
</dbReference>
<dbReference type="InterPro" id="IPR049552">
    <property type="entry name" value="PKS_DH_N"/>
</dbReference>
<dbReference type="InterPro" id="IPR050091">
    <property type="entry name" value="PKS_NRPS_Biosynth_Enz"/>
</dbReference>